<feature type="domain" description="HPr" evidence="8">
    <location>
        <begin position="1"/>
        <end position="88"/>
    </location>
</feature>
<evidence type="ECO:0000256" key="6">
    <source>
        <dbReference type="ARBA" id="ARBA00022597"/>
    </source>
</evidence>
<protein>
    <recommendedName>
        <fullName evidence="4">Phosphocarrier protein HPr</fullName>
    </recommendedName>
</protein>
<accession>A0AAW5E8U5</accession>
<keyword evidence="10" id="KW-1185">Reference proteome</keyword>
<dbReference type="InterPro" id="IPR001020">
    <property type="entry name" value="PTS_HPr_His_P_site"/>
</dbReference>
<keyword evidence="6" id="KW-0813">Transport</keyword>
<dbReference type="EMBL" id="JAKTTI010000021">
    <property type="protein sequence ID" value="MCH1626332.1"/>
    <property type="molecule type" value="Genomic_DNA"/>
</dbReference>
<dbReference type="InterPro" id="IPR002114">
    <property type="entry name" value="PTS_HPr_Ser_P_site"/>
</dbReference>
<evidence type="ECO:0000256" key="5">
    <source>
        <dbReference type="ARBA" id="ARBA00022490"/>
    </source>
</evidence>
<comment type="function">
    <text evidence="1">General (non sugar-specific) component of the phosphoenolpyruvate-dependent sugar phosphotransferase system (sugar PTS). This major carbohydrate active-transport system catalyzes the phosphorylation of incoming sugar substrates concomitantly with their translocation across the cell membrane. The phosphoryl group from phosphoenolpyruvate (PEP) is transferred to the phosphoryl carrier protein HPr by enzyme I. Phospho-HPr then transfers it to the PTS EIIA domain.</text>
</comment>
<dbReference type="PROSITE" id="PS51350">
    <property type="entry name" value="PTS_HPR_DOM"/>
    <property type="match status" value="1"/>
</dbReference>
<keyword evidence="5" id="KW-0963">Cytoplasm</keyword>
<evidence type="ECO:0000256" key="4">
    <source>
        <dbReference type="ARBA" id="ARBA00020422"/>
    </source>
</evidence>
<evidence type="ECO:0000259" key="8">
    <source>
        <dbReference type="PROSITE" id="PS51350"/>
    </source>
</evidence>
<dbReference type="CDD" id="cd00367">
    <property type="entry name" value="PTS-HPr_like"/>
    <property type="match status" value="1"/>
</dbReference>
<dbReference type="Pfam" id="PF00381">
    <property type="entry name" value="PTS-HPr"/>
    <property type="match status" value="1"/>
</dbReference>
<dbReference type="InterPro" id="IPR000032">
    <property type="entry name" value="HPr-like"/>
</dbReference>
<dbReference type="InterPro" id="IPR050399">
    <property type="entry name" value="HPr"/>
</dbReference>
<dbReference type="PANTHER" id="PTHR33705:SF2">
    <property type="entry name" value="PHOSPHOCARRIER PROTEIN NPR"/>
    <property type="match status" value="1"/>
</dbReference>
<dbReference type="SUPFAM" id="SSF55594">
    <property type="entry name" value="HPr-like"/>
    <property type="match status" value="1"/>
</dbReference>
<dbReference type="RefSeq" id="WP_240256249.1">
    <property type="nucleotide sequence ID" value="NZ_JAKTTI010000021.1"/>
</dbReference>
<evidence type="ECO:0000256" key="2">
    <source>
        <dbReference type="ARBA" id="ARBA00004496"/>
    </source>
</evidence>
<reference evidence="9" key="1">
    <citation type="submission" date="2022-02" db="EMBL/GenBank/DDBJ databases">
        <title>Fredinandcohnia quinoae sp. nov. isolated from Chenopodium quinoa seeds.</title>
        <authorList>
            <person name="Saati-Santamaria Z."/>
            <person name="Flores-Felix J.D."/>
            <person name="Igual J.M."/>
            <person name="Velazquez E."/>
            <person name="Garcia-Fraile P."/>
            <person name="Martinez-Molina E."/>
        </authorList>
    </citation>
    <scope>NUCLEOTIDE SEQUENCE</scope>
    <source>
        <strain evidence="9">SECRCQ15</strain>
    </source>
</reference>
<dbReference type="AlphaFoldDB" id="A0AAW5E8U5"/>
<evidence type="ECO:0000313" key="10">
    <source>
        <dbReference type="Proteomes" id="UP001431131"/>
    </source>
</evidence>
<evidence type="ECO:0000313" key="9">
    <source>
        <dbReference type="EMBL" id="MCH1626332.1"/>
    </source>
</evidence>
<comment type="caution">
    <text evidence="9">The sequence shown here is derived from an EMBL/GenBank/DDBJ whole genome shotgun (WGS) entry which is preliminary data.</text>
</comment>
<dbReference type="PROSITE" id="PS00589">
    <property type="entry name" value="PTS_HPR_SER"/>
    <property type="match status" value="1"/>
</dbReference>
<comment type="similarity">
    <text evidence="3">Belongs to the HPr family.</text>
</comment>
<dbReference type="InterPro" id="IPR035895">
    <property type="entry name" value="HPr-like_sf"/>
</dbReference>
<gene>
    <name evidence="9" type="ORF">MJG50_13415</name>
</gene>
<dbReference type="PANTHER" id="PTHR33705">
    <property type="entry name" value="PHOSPHOCARRIER PROTEIN HPR"/>
    <property type="match status" value="1"/>
</dbReference>
<keyword evidence="7" id="KW-0598">Phosphotransferase system</keyword>
<dbReference type="PROSITE" id="PS00369">
    <property type="entry name" value="PTS_HPR_HIS"/>
    <property type="match status" value="1"/>
</dbReference>
<dbReference type="GO" id="GO:0009401">
    <property type="term" value="P:phosphoenolpyruvate-dependent sugar phosphotransferase system"/>
    <property type="evidence" value="ECO:0007669"/>
    <property type="project" value="UniProtKB-KW"/>
</dbReference>
<dbReference type="Proteomes" id="UP001431131">
    <property type="component" value="Unassembled WGS sequence"/>
</dbReference>
<dbReference type="GO" id="GO:0005737">
    <property type="term" value="C:cytoplasm"/>
    <property type="evidence" value="ECO:0007669"/>
    <property type="project" value="UniProtKB-SubCell"/>
</dbReference>
<proteinExistence type="inferred from homology"/>
<dbReference type="PRINTS" id="PR00107">
    <property type="entry name" value="PHOSPHOCPHPR"/>
</dbReference>
<comment type="subcellular location">
    <subcellularLocation>
        <location evidence="2">Cytoplasm</location>
    </subcellularLocation>
</comment>
<name>A0AAW5E8U5_9BACI</name>
<dbReference type="Gene3D" id="3.30.1340.10">
    <property type="entry name" value="HPr-like"/>
    <property type="match status" value="1"/>
</dbReference>
<dbReference type="NCBIfam" id="TIGR01003">
    <property type="entry name" value="PTS_HPr_family"/>
    <property type="match status" value="1"/>
</dbReference>
<organism evidence="9 10">
    <name type="scientific">Fredinandcohnia quinoae</name>
    <dbReference type="NCBI Taxonomy" id="2918902"/>
    <lineage>
        <taxon>Bacteria</taxon>
        <taxon>Bacillati</taxon>
        <taxon>Bacillota</taxon>
        <taxon>Bacilli</taxon>
        <taxon>Bacillales</taxon>
        <taxon>Bacillaceae</taxon>
        <taxon>Fredinandcohnia</taxon>
    </lineage>
</organism>
<evidence type="ECO:0000256" key="3">
    <source>
        <dbReference type="ARBA" id="ARBA00010736"/>
    </source>
</evidence>
<evidence type="ECO:0000256" key="1">
    <source>
        <dbReference type="ARBA" id="ARBA00003681"/>
    </source>
</evidence>
<dbReference type="NCBIfam" id="NF010352">
    <property type="entry name" value="PRK13780.1"/>
    <property type="match status" value="1"/>
</dbReference>
<sequence length="88" mass="9167">MAEKSFKITSESGLHARPATVLVNKAGQYQSDINLTFNGKTVNLKSIMGVMSLGIPKGSEIVVSTEGADADDALNGIESVLKSEGLGE</sequence>
<evidence type="ECO:0000256" key="7">
    <source>
        <dbReference type="ARBA" id="ARBA00022683"/>
    </source>
</evidence>
<keyword evidence="6" id="KW-0762">Sugar transport</keyword>